<name>A0A2G5SFV7_9PELO</name>
<organism evidence="1 2">
    <name type="scientific">Caenorhabditis nigoni</name>
    <dbReference type="NCBI Taxonomy" id="1611254"/>
    <lineage>
        <taxon>Eukaryota</taxon>
        <taxon>Metazoa</taxon>
        <taxon>Ecdysozoa</taxon>
        <taxon>Nematoda</taxon>
        <taxon>Chromadorea</taxon>
        <taxon>Rhabditida</taxon>
        <taxon>Rhabditina</taxon>
        <taxon>Rhabditomorpha</taxon>
        <taxon>Rhabditoidea</taxon>
        <taxon>Rhabditidae</taxon>
        <taxon>Peloderinae</taxon>
        <taxon>Caenorhabditis</taxon>
    </lineage>
</organism>
<dbReference type="EMBL" id="PDUG01000011">
    <property type="protein sequence ID" value="PIC13761.1"/>
    <property type="molecule type" value="Genomic_DNA"/>
</dbReference>
<keyword evidence="2" id="KW-1185">Reference proteome</keyword>
<evidence type="ECO:0000313" key="2">
    <source>
        <dbReference type="Proteomes" id="UP000230233"/>
    </source>
</evidence>
<protein>
    <submittedName>
        <fullName evidence="1">Uncharacterized protein</fullName>
    </submittedName>
</protein>
<gene>
    <name evidence="1" type="ORF">B9Z55_027615</name>
</gene>
<reference evidence="2" key="1">
    <citation type="submission" date="2017-10" db="EMBL/GenBank/DDBJ databases">
        <title>Rapid genome shrinkage in a self-fertile nematode reveals novel sperm competition proteins.</title>
        <authorList>
            <person name="Yin D."/>
            <person name="Schwarz E.M."/>
            <person name="Thomas C.G."/>
            <person name="Felde R.L."/>
            <person name="Korf I.F."/>
            <person name="Cutter A.D."/>
            <person name="Schartner C.M."/>
            <person name="Ralston E.J."/>
            <person name="Meyer B.J."/>
            <person name="Haag E.S."/>
        </authorList>
    </citation>
    <scope>NUCLEOTIDE SEQUENCE [LARGE SCALE GENOMIC DNA]</scope>
    <source>
        <strain evidence="2">JU1422</strain>
    </source>
</reference>
<accession>A0A2G5SFV7</accession>
<evidence type="ECO:0000313" key="1">
    <source>
        <dbReference type="EMBL" id="PIC13761.1"/>
    </source>
</evidence>
<proteinExistence type="predicted"/>
<dbReference type="Proteomes" id="UP000230233">
    <property type="component" value="Unassembled WGS sequence"/>
</dbReference>
<dbReference type="AlphaFoldDB" id="A0A2G5SFV7"/>
<comment type="caution">
    <text evidence="1">The sequence shown here is derived from an EMBL/GenBank/DDBJ whole genome shotgun (WGS) entry which is preliminary data.</text>
</comment>
<sequence length="68" mass="8077">MVAQYQYTECLVPPVMLNRAGKIEQIFFAWKVNWLGPGARELEEDDDINRQMRQAKMVYEASLRREKD</sequence>